<name>A0A482VF79_ASBVE</name>
<reference evidence="1 2" key="1">
    <citation type="submission" date="2017-03" db="EMBL/GenBank/DDBJ databases">
        <title>Genome of the blue death feigning beetle - Asbolus verrucosus.</title>
        <authorList>
            <person name="Rider S.D."/>
        </authorList>
    </citation>
    <scope>NUCLEOTIDE SEQUENCE [LARGE SCALE GENOMIC DNA]</scope>
    <source>
        <strain evidence="1">Butters</strain>
        <tissue evidence="1">Head and leg muscle</tissue>
    </source>
</reference>
<dbReference type="OrthoDB" id="25402at2759"/>
<protein>
    <submittedName>
        <fullName evidence="1">HTH Tnp Tc3 2 domain containing protein</fullName>
    </submittedName>
</protein>
<dbReference type="Gene3D" id="3.30.420.10">
    <property type="entry name" value="Ribonuclease H-like superfamily/Ribonuclease H"/>
    <property type="match status" value="1"/>
</dbReference>
<keyword evidence="2" id="KW-1185">Reference proteome</keyword>
<accession>A0A482VF79</accession>
<dbReference type="GO" id="GO:0003676">
    <property type="term" value="F:nucleic acid binding"/>
    <property type="evidence" value="ECO:0007669"/>
    <property type="project" value="InterPro"/>
</dbReference>
<comment type="caution">
    <text evidence="1">The sequence shown here is derived from an EMBL/GenBank/DDBJ whole genome shotgun (WGS) entry which is preliminary data.</text>
</comment>
<feature type="non-terminal residue" evidence="1">
    <location>
        <position position="171"/>
    </location>
</feature>
<evidence type="ECO:0000313" key="1">
    <source>
        <dbReference type="EMBL" id="RZB94406.1"/>
    </source>
</evidence>
<evidence type="ECO:0000313" key="2">
    <source>
        <dbReference type="Proteomes" id="UP000292052"/>
    </source>
</evidence>
<dbReference type="InterPro" id="IPR036397">
    <property type="entry name" value="RNaseH_sf"/>
</dbReference>
<feature type="non-terminal residue" evidence="1">
    <location>
        <position position="1"/>
    </location>
</feature>
<dbReference type="EMBL" id="QDEB01106655">
    <property type="protein sequence ID" value="RZB94406.1"/>
    <property type="molecule type" value="Genomic_DNA"/>
</dbReference>
<dbReference type="Proteomes" id="UP000292052">
    <property type="component" value="Unassembled WGS sequence"/>
</dbReference>
<dbReference type="STRING" id="1661398.A0A482VF79"/>
<gene>
    <name evidence="1" type="ORF">BDFB_011921</name>
</gene>
<proteinExistence type="predicted"/>
<sequence length="171" mass="19457">TLNGDESLVCTKPVYLSEKLRSGALYFEYGLHGTTKVENITEVVADVPVPSANVKSTAFAAKLWVQEIGGPVSLSTVYRKIETFGLHSYRPTRHLPLTVAQKTARLQLCRVGQNWTDEWDRIIFSDESHFCLWRNDGRIRVRRFRGERRNLGLVVRGHICVTPGIMVWDTI</sequence>
<dbReference type="AlphaFoldDB" id="A0A482VF79"/>
<organism evidence="1 2">
    <name type="scientific">Asbolus verrucosus</name>
    <name type="common">Desert ironclad beetle</name>
    <dbReference type="NCBI Taxonomy" id="1661398"/>
    <lineage>
        <taxon>Eukaryota</taxon>
        <taxon>Metazoa</taxon>
        <taxon>Ecdysozoa</taxon>
        <taxon>Arthropoda</taxon>
        <taxon>Hexapoda</taxon>
        <taxon>Insecta</taxon>
        <taxon>Pterygota</taxon>
        <taxon>Neoptera</taxon>
        <taxon>Endopterygota</taxon>
        <taxon>Coleoptera</taxon>
        <taxon>Polyphaga</taxon>
        <taxon>Cucujiformia</taxon>
        <taxon>Tenebrionidae</taxon>
        <taxon>Pimeliinae</taxon>
        <taxon>Asbolus</taxon>
    </lineage>
</organism>